<gene>
    <name evidence="6" type="primary">prmA</name>
    <name evidence="8" type="ORF">NW74_02635</name>
</gene>
<dbReference type="Pfam" id="PF06325">
    <property type="entry name" value="PrmA"/>
    <property type="match status" value="1"/>
</dbReference>
<dbReference type="PANTHER" id="PTHR43648">
    <property type="entry name" value="ELECTRON TRANSFER FLAVOPROTEIN BETA SUBUNIT LYSINE METHYLTRANSFERASE"/>
    <property type="match status" value="1"/>
</dbReference>
<dbReference type="AlphaFoldDB" id="A0A0B4S0I8"/>
<dbReference type="PIRSF" id="PIRSF000401">
    <property type="entry name" value="RPL11_MTase"/>
    <property type="match status" value="1"/>
</dbReference>
<feature type="coiled-coil region" evidence="7">
    <location>
        <begin position="64"/>
        <end position="98"/>
    </location>
</feature>
<keyword evidence="2 6" id="KW-0963">Cytoplasm</keyword>
<keyword evidence="3 6" id="KW-0489">Methyltransferase</keyword>
<dbReference type="InterPro" id="IPR029063">
    <property type="entry name" value="SAM-dependent_MTases_sf"/>
</dbReference>
<comment type="catalytic activity">
    <reaction evidence="6">
        <text>L-lysyl-[protein] + 3 S-adenosyl-L-methionine = N(6),N(6),N(6)-trimethyl-L-lysyl-[protein] + 3 S-adenosyl-L-homocysteine + 3 H(+)</text>
        <dbReference type="Rhea" id="RHEA:54192"/>
        <dbReference type="Rhea" id="RHEA-COMP:9752"/>
        <dbReference type="Rhea" id="RHEA-COMP:13826"/>
        <dbReference type="ChEBI" id="CHEBI:15378"/>
        <dbReference type="ChEBI" id="CHEBI:29969"/>
        <dbReference type="ChEBI" id="CHEBI:57856"/>
        <dbReference type="ChEBI" id="CHEBI:59789"/>
        <dbReference type="ChEBI" id="CHEBI:61961"/>
    </reaction>
</comment>
<keyword evidence="8" id="KW-0687">Ribonucleoprotein</keyword>
<protein>
    <recommendedName>
        <fullName evidence="6">Ribosomal protein L11 methyltransferase</fullName>
        <shortName evidence="6">L11 Mtase</shortName>
        <ecNumber evidence="6">2.1.1.-</ecNumber>
    </recommendedName>
</protein>
<feature type="binding site" evidence="6">
    <location>
        <position position="160"/>
    </location>
    <ligand>
        <name>S-adenosyl-L-methionine</name>
        <dbReference type="ChEBI" id="CHEBI:59789"/>
    </ligand>
</feature>
<dbReference type="GO" id="GO:0005737">
    <property type="term" value="C:cytoplasm"/>
    <property type="evidence" value="ECO:0007669"/>
    <property type="project" value="UniProtKB-SubCell"/>
</dbReference>
<name>A0A0B4S0I8_9FIRM</name>
<dbReference type="CDD" id="cd02440">
    <property type="entry name" value="AdoMet_MTases"/>
    <property type="match status" value="1"/>
</dbReference>
<evidence type="ECO:0000256" key="1">
    <source>
        <dbReference type="ARBA" id="ARBA00009741"/>
    </source>
</evidence>
<comment type="subcellular location">
    <subcellularLocation>
        <location evidence="6">Cytoplasm</location>
    </subcellularLocation>
</comment>
<feature type="binding site" evidence="6">
    <location>
        <position position="246"/>
    </location>
    <ligand>
        <name>S-adenosyl-L-methionine</name>
        <dbReference type="ChEBI" id="CHEBI:59789"/>
    </ligand>
</feature>
<accession>A0A0B4S0I8</accession>
<dbReference type="PANTHER" id="PTHR43648:SF1">
    <property type="entry name" value="ELECTRON TRANSFER FLAVOPROTEIN BETA SUBUNIT LYSINE METHYLTRANSFERASE"/>
    <property type="match status" value="1"/>
</dbReference>
<dbReference type="EC" id="2.1.1.-" evidence="6"/>
<sequence>MDWTEIEVVVKNQFEDNIVGILYLFDIDGINIKDSRDYEEFAKEKPYWVVLDEEDFEKSDFITVKTYLKNDDEIEENLQILQERISEFEREYNEKVILKIDSKIKTEDWANEWKKYYKPTKVGKNFIIKPTWEDYNLSENEIMIELDPGMAFGTGTHETTALCLEALEKVDLKDKTVFDIGSGSGILSVGALKLGAKKVEAVDIDILGVEATLDNAKLNKVEDRIIVHHGDLCEKLNSKADVIVANILAHILVKLLDDISKFIKDEGIFIGSGIIEEKYSDVENALIKNNFEILEVNKNKDWVCVIARRKNA</sequence>
<dbReference type="KEGG" id="pmic:NW74_02635"/>
<comment type="function">
    <text evidence="6">Methylates ribosomal protein L11.</text>
</comment>
<dbReference type="RefSeq" id="WP_041953693.1">
    <property type="nucleotide sequence ID" value="NZ_CP009761.1"/>
</dbReference>
<proteinExistence type="inferred from homology"/>
<reference evidence="8 9" key="1">
    <citation type="submission" date="2014-10" db="EMBL/GenBank/DDBJ databases">
        <title>Complete genome sequence of Parvimonas micra KCOM 1535 (= ChDC B708).</title>
        <authorList>
            <person name="Kook J.-K."/>
            <person name="Park S.-N."/>
            <person name="Lim Y.K."/>
            <person name="Roh H."/>
        </authorList>
    </citation>
    <scope>NUCLEOTIDE SEQUENCE [LARGE SCALE GENOMIC DNA]</scope>
    <source>
        <strain evidence="9">KCOM 1535 / ChDC B708</strain>
    </source>
</reference>
<keyword evidence="4 6" id="KW-0808">Transferase</keyword>
<dbReference type="SUPFAM" id="SSF53335">
    <property type="entry name" value="S-adenosyl-L-methionine-dependent methyltransferases"/>
    <property type="match status" value="1"/>
</dbReference>
<dbReference type="NCBIfam" id="TIGR00406">
    <property type="entry name" value="prmA"/>
    <property type="match status" value="1"/>
</dbReference>
<evidence type="ECO:0000256" key="5">
    <source>
        <dbReference type="ARBA" id="ARBA00022691"/>
    </source>
</evidence>
<dbReference type="EMBL" id="CP009761">
    <property type="protein sequence ID" value="AIZ36308.1"/>
    <property type="molecule type" value="Genomic_DNA"/>
</dbReference>
<evidence type="ECO:0000256" key="4">
    <source>
        <dbReference type="ARBA" id="ARBA00022679"/>
    </source>
</evidence>
<keyword evidence="8" id="KW-0689">Ribosomal protein</keyword>
<evidence type="ECO:0000256" key="6">
    <source>
        <dbReference type="HAMAP-Rule" id="MF_00735"/>
    </source>
</evidence>
<keyword evidence="9" id="KW-1185">Reference proteome</keyword>
<feature type="binding site" evidence="6">
    <location>
        <position position="203"/>
    </location>
    <ligand>
        <name>S-adenosyl-L-methionine</name>
        <dbReference type="ChEBI" id="CHEBI:59789"/>
    </ligand>
</feature>
<dbReference type="STRING" id="33033.NW74_02635"/>
<dbReference type="GO" id="GO:0032259">
    <property type="term" value="P:methylation"/>
    <property type="evidence" value="ECO:0007669"/>
    <property type="project" value="UniProtKB-KW"/>
</dbReference>
<dbReference type="Gene3D" id="3.40.50.150">
    <property type="entry name" value="Vaccinia Virus protein VP39"/>
    <property type="match status" value="1"/>
</dbReference>
<dbReference type="OrthoDB" id="9785995at2"/>
<dbReference type="InterPro" id="IPR050078">
    <property type="entry name" value="Ribosomal_L11_MeTrfase_PrmA"/>
</dbReference>
<keyword evidence="5 6" id="KW-0949">S-adenosyl-L-methionine</keyword>
<evidence type="ECO:0000313" key="9">
    <source>
        <dbReference type="Proteomes" id="UP000031386"/>
    </source>
</evidence>
<dbReference type="Proteomes" id="UP000031386">
    <property type="component" value="Chromosome"/>
</dbReference>
<comment type="similarity">
    <text evidence="1 6">Belongs to the methyltransferase superfamily. PrmA family.</text>
</comment>
<dbReference type="GO" id="GO:0005840">
    <property type="term" value="C:ribosome"/>
    <property type="evidence" value="ECO:0007669"/>
    <property type="project" value="UniProtKB-KW"/>
</dbReference>
<keyword evidence="7" id="KW-0175">Coiled coil</keyword>
<evidence type="ECO:0000256" key="7">
    <source>
        <dbReference type="SAM" id="Coils"/>
    </source>
</evidence>
<evidence type="ECO:0000256" key="3">
    <source>
        <dbReference type="ARBA" id="ARBA00022603"/>
    </source>
</evidence>
<dbReference type="HAMAP" id="MF_00735">
    <property type="entry name" value="Methyltr_PrmA"/>
    <property type="match status" value="1"/>
</dbReference>
<organism evidence="8 9">
    <name type="scientific">Parvimonas micra</name>
    <dbReference type="NCBI Taxonomy" id="33033"/>
    <lineage>
        <taxon>Bacteria</taxon>
        <taxon>Bacillati</taxon>
        <taxon>Bacillota</taxon>
        <taxon>Tissierellia</taxon>
        <taxon>Tissierellales</taxon>
        <taxon>Peptoniphilaceae</taxon>
        <taxon>Parvimonas</taxon>
    </lineage>
</organism>
<evidence type="ECO:0000313" key="8">
    <source>
        <dbReference type="EMBL" id="AIZ36308.1"/>
    </source>
</evidence>
<dbReference type="GO" id="GO:0016279">
    <property type="term" value="F:protein-lysine N-methyltransferase activity"/>
    <property type="evidence" value="ECO:0007669"/>
    <property type="project" value="RHEA"/>
</dbReference>
<dbReference type="InterPro" id="IPR004498">
    <property type="entry name" value="Ribosomal_PrmA_MeTrfase"/>
</dbReference>
<evidence type="ECO:0000256" key="2">
    <source>
        <dbReference type="ARBA" id="ARBA00022490"/>
    </source>
</evidence>
<feature type="binding site" evidence="6">
    <location>
        <position position="181"/>
    </location>
    <ligand>
        <name>S-adenosyl-L-methionine</name>
        <dbReference type="ChEBI" id="CHEBI:59789"/>
    </ligand>
</feature>